<evidence type="ECO:0000256" key="2">
    <source>
        <dbReference type="ARBA" id="ARBA00022729"/>
    </source>
</evidence>
<feature type="signal peptide" evidence="6">
    <location>
        <begin position="1"/>
        <end position="19"/>
    </location>
</feature>
<evidence type="ECO:0000256" key="6">
    <source>
        <dbReference type="SAM" id="SignalP"/>
    </source>
</evidence>
<keyword evidence="1" id="KW-1003">Cell membrane</keyword>
<protein>
    <submittedName>
        <fullName evidence="7">ABC transporter substrate-binding protein</fullName>
    </submittedName>
</protein>
<dbReference type="InterPro" id="IPR050490">
    <property type="entry name" value="Bact_solute-bd_prot1"/>
</dbReference>
<evidence type="ECO:0000256" key="3">
    <source>
        <dbReference type="ARBA" id="ARBA00023136"/>
    </source>
</evidence>
<accession>A0A3T1D5N9</accession>
<keyword evidence="2 6" id="KW-0732">Signal</keyword>
<dbReference type="OrthoDB" id="9798191at2"/>
<dbReference type="PANTHER" id="PTHR43649:SF33">
    <property type="entry name" value="POLYGALACTURONAN_RHAMNOGALACTURONAN-BINDING PROTEIN YTCQ"/>
    <property type="match status" value="1"/>
</dbReference>
<dbReference type="KEGG" id="cohn:KCTCHS21_28310"/>
<evidence type="ECO:0000313" key="8">
    <source>
        <dbReference type="Proteomes" id="UP000289856"/>
    </source>
</evidence>
<sequence length="441" mass="47326">MKKWLASSLMVVMIVMLLAACGGNSEKSSNGNTENGNAKVKLSLWHKFSGDDARAKAMRGIIEQFKQDNPNIDLEVQPIPPDGYATRIKTAAAANELPNIFILPPGTMTKELVNGKLIQPIDDLLSANEEWEKGFLEGSFTDFTVNGGIYSAPLGISPTSFLFYNKSIFDKYSLTVPKTWDELLNAIKIFNDNKITPIALGNKAAWPAQSSMFSSLADRVTGTEWLLNAAAQKDAKFTDPQFVQALTYVQDLGNAGAFQKGFNSIDVTQMEQMFAQGQAAMMIDGSWALPYLAETATKEVLDSMEVTVLPTVPGGEGSAEALAGVVGDGLAVNINASGAVKEAAYKLILALSGPEAQKTTLNASQLVSYNINPDESKVSSLFIKAHQLLKEVKLTPVYDIALTSSAADVVNNGLQEVLLGGKPADIAKKIQDAQARALLNQ</sequence>
<proteinExistence type="predicted"/>
<name>A0A3T1D5N9_9BACL</name>
<dbReference type="Proteomes" id="UP000289856">
    <property type="component" value="Chromosome"/>
</dbReference>
<dbReference type="Pfam" id="PF01547">
    <property type="entry name" value="SBP_bac_1"/>
    <property type="match status" value="1"/>
</dbReference>
<reference evidence="7 8" key="1">
    <citation type="submission" date="2019-01" db="EMBL/GenBank/DDBJ databases">
        <title>Complete genome sequence of Cohnella hallensis HS21 isolated from Korean fir (Abies koreana) rhizospheric soil.</title>
        <authorList>
            <person name="Jiang L."/>
            <person name="Kang S.W."/>
            <person name="Kim S."/>
            <person name="Jung J."/>
            <person name="Kim C.Y."/>
            <person name="Kim D.H."/>
            <person name="Kim S.W."/>
            <person name="Lee J."/>
        </authorList>
    </citation>
    <scope>NUCLEOTIDE SEQUENCE [LARGE SCALE GENOMIC DNA]</scope>
    <source>
        <strain evidence="7 8">HS21</strain>
    </source>
</reference>
<dbReference type="RefSeq" id="WP_130609143.1">
    <property type="nucleotide sequence ID" value="NZ_AP019400.1"/>
</dbReference>
<keyword evidence="5" id="KW-0449">Lipoprotein</keyword>
<dbReference type="PANTHER" id="PTHR43649">
    <property type="entry name" value="ARABINOSE-BINDING PROTEIN-RELATED"/>
    <property type="match status" value="1"/>
</dbReference>
<evidence type="ECO:0000256" key="5">
    <source>
        <dbReference type="ARBA" id="ARBA00023288"/>
    </source>
</evidence>
<evidence type="ECO:0000256" key="1">
    <source>
        <dbReference type="ARBA" id="ARBA00022475"/>
    </source>
</evidence>
<dbReference type="AlphaFoldDB" id="A0A3T1D5N9"/>
<evidence type="ECO:0000313" key="7">
    <source>
        <dbReference type="EMBL" id="BBI33432.1"/>
    </source>
</evidence>
<dbReference type="EMBL" id="AP019400">
    <property type="protein sequence ID" value="BBI33432.1"/>
    <property type="molecule type" value="Genomic_DNA"/>
</dbReference>
<dbReference type="SUPFAM" id="SSF53850">
    <property type="entry name" value="Periplasmic binding protein-like II"/>
    <property type="match status" value="1"/>
</dbReference>
<dbReference type="InterPro" id="IPR006059">
    <property type="entry name" value="SBP"/>
</dbReference>
<keyword evidence="3" id="KW-0472">Membrane</keyword>
<dbReference type="Gene3D" id="3.40.190.10">
    <property type="entry name" value="Periplasmic binding protein-like II"/>
    <property type="match status" value="2"/>
</dbReference>
<dbReference type="PROSITE" id="PS51257">
    <property type="entry name" value="PROKAR_LIPOPROTEIN"/>
    <property type="match status" value="1"/>
</dbReference>
<evidence type="ECO:0000256" key="4">
    <source>
        <dbReference type="ARBA" id="ARBA00023139"/>
    </source>
</evidence>
<gene>
    <name evidence="7" type="ORF">KCTCHS21_28310</name>
</gene>
<feature type="chain" id="PRO_5039037596" evidence="6">
    <location>
        <begin position="20"/>
        <end position="441"/>
    </location>
</feature>
<keyword evidence="8" id="KW-1185">Reference proteome</keyword>
<organism evidence="7 8">
    <name type="scientific">Cohnella abietis</name>
    <dbReference type="NCBI Taxonomy" id="2507935"/>
    <lineage>
        <taxon>Bacteria</taxon>
        <taxon>Bacillati</taxon>
        <taxon>Bacillota</taxon>
        <taxon>Bacilli</taxon>
        <taxon>Bacillales</taxon>
        <taxon>Paenibacillaceae</taxon>
        <taxon>Cohnella</taxon>
    </lineage>
</organism>
<keyword evidence="4" id="KW-0564">Palmitate</keyword>